<keyword evidence="13" id="KW-1185">Reference proteome</keyword>
<comment type="subcellular location">
    <subcellularLocation>
        <location evidence="1">Nucleus</location>
    </subcellularLocation>
</comment>
<dbReference type="InterPro" id="IPR000210">
    <property type="entry name" value="BTB/POZ_dom"/>
</dbReference>
<keyword evidence="4 9" id="KW-0863">Zinc-finger</keyword>
<feature type="compositionally biased region" description="Polar residues" evidence="10">
    <location>
        <begin position="110"/>
        <end position="123"/>
    </location>
</feature>
<feature type="region of interest" description="Disordered" evidence="10">
    <location>
        <begin position="274"/>
        <end position="296"/>
    </location>
</feature>
<evidence type="ECO:0000256" key="10">
    <source>
        <dbReference type="SAM" id="MobiDB-lite"/>
    </source>
</evidence>
<evidence type="ECO:0000256" key="3">
    <source>
        <dbReference type="ARBA" id="ARBA00022737"/>
    </source>
</evidence>
<protein>
    <submittedName>
        <fullName evidence="12">Zinc finger and BTB domain containing 8B</fullName>
    </submittedName>
</protein>
<dbReference type="FunFam" id="3.30.160.60:FF:000065">
    <property type="entry name" value="B-cell CLL/lymphoma 6, member B"/>
    <property type="match status" value="1"/>
</dbReference>
<reference evidence="12" key="2">
    <citation type="submission" date="2025-09" db="UniProtKB">
        <authorList>
            <consortium name="Ensembl"/>
        </authorList>
    </citation>
    <scope>IDENTIFICATION</scope>
</reference>
<feature type="domain" description="C2H2-type" evidence="11">
    <location>
        <begin position="213"/>
        <end position="231"/>
    </location>
</feature>
<dbReference type="AlphaFoldDB" id="A0A8C6TKP1"/>
<evidence type="ECO:0000256" key="7">
    <source>
        <dbReference type="ARBA" id="ARBA00023163"/>
    </source>
</evidence>
<evidence type="ECO:0000256" key="8">
    <source>
        <dbReference type="ARBA" id="ARBA00023242"/>
    </source>
</evidence>
<dbReference type="GO" id="GO:0000978">
    <property type="term" value="F:RNA polymerase II cis-regulatory region sequence-specific DNA binding"/>
    <property type="evidence" value="ECO:0007669"/>
    <property type="project" value="TreeGrafter"/>
</dbReference>
<dbReference type="InterPro" id="IPR011333">
    <property type="entry name" value="SKP1/BTB/POZ_sf"/>
</dbReference>
<dbReference type="Gene3D" id="3.30.160.60">
    <property type="entry name" value="Classic Zinc Finger"/>
    <property type="match status" value="2"/>
</dbReference>
<dbReference type="SUPFAM" id="SSF54695">
    <property type="entry name" value="POZ domain"/>
    <property type="match status" value="1"/>
</dbReference>
<dbReference type="Pfam" id="PF00651">
    <property type="entry name" value="BTB"/>
    <property type="match status" value="1"/>
</dbReference>
<dbReference type="SUPFAM" id="SSF57667">
    <property type="entry name" value="beta-beta-alpha zinc fingers"/>
    <property type="match status" value="1"/>
</dbReference>
<sequence>MAARHYLPCYLPRLVADLNEQRKRDFFCDCSVLVEGRVFKAHRNVLFAGQQPTPLNNVIEVMSAASYLQMTDLVNFCKGYISSSLEICNKERERNAGRENQSKDKADTRAVSNSAGTMTNELQSEVEEADRGACQSGTSGKTPPSLSDSSPAGTSREVDTIFVALKYSISSLPAGDGLVVQVKLHKCPFCPYTSKQKGILKRHIRSHTGERPFPCPLCGKRFTRQEHLRSHAYSSQRLLAVPCKSCRRTFTGSAVTSGLKRYGLCDSCNCVTTTHEDSVHPGSSAEAGERSDGGADWSASWTMWRKWRWVEWRIWWRSSWLWSVLMLALHCKYEGSL</sequence>
<evidence type="ECO:0000256" key="1">
    <source>
        <dbReference type="ARBA" id="ARBA00004123"/>
    </source>
</evidence>
<feature type="compositionally biased region" description="Basic and acidic residues" evidence="10">
    <location>
        <begin position="93"/>
        <end position="108"/>
    </location>
</feature>
<evidence type="ECO:0000256" key="4">
    <source>
        <dbReference type="ARBA" id="ARBA00022771"/>
    </source>
</evidence>
<dbReference type="PANTHER" id="PTHR46105:SF25">
    <property type="entry name" value="ZGC:110075 PROTEIN"/>
    <property type="match status" value="1"/>
</dbReference>
<evidence type="ECO:0000256" key="5">
    <source>
        <dbReference type="ARBA" id="ARBA00022833"/>
    </source>
</evidence>
<evidence type="ECO:0000256" key="6">
    <source>
        <dbReference type="ARBA" id="ARBA00023015"/>
    </source>
</evidence>
<dbReference type="GO" id="GO:0000981">
    <property type="term" value="F:DNA-binding transcription factor activity, RNA polymerase II-specific"/>
    <property type="evidence" value="ECO:0007669"/>
    <property type="project" value="TreeGrafter"/>
</dbReference>
<name>A0A8C6TKP1_9GOBI</name>
<proteinExistence type="predicted"/>
<accession>A0A8C6TKP1</accession>
<keyword evidence="2" id="KW-0479">Metal-binding</keyword>
<evidence type="ECO:0000313" key="13">
    <source>
        <dbReference type="Proteomes" id="UP000694523"/>
    </source>
</evidence>
<evidence type="ECO:0000256" key="2">
    <source>
        <dbReference type="ARBA" id="ARBA00022723"/>
    </source>
</evidence>
<evidence type="ECO:0000259" key="11">
    <source>
        <dbReference type="PROSITE" id="PS50157"/>
    </source>
</evidence>
<evidence type="ECO:0000313" key="12">
    <source>
        <dbReference type="Ensembl" id="ENSNMLP00000021642.1"/>
    </source>
</evidence>
<dbReference type="InterPro" id="IPR050457">
    <property type="entry name" value="ZnFinger_BTB_dom_contain"/>
</dbReference>
<organism evidence="12 13">
    <name type="scientific">Neogobius melanostomus</name>
    <name type="common">round goby</name>
    <dbReference type="NCBI Taxonomy" id="47308"/>
    <lineage>
        <taxon>Eukaryota</taxon>
        <taxon>Metazoa</taxon>
        <taxon>Chordata</taxon>
        <taxon>Craniata</taxon>
        <taxon>Vertebrata</taxon>
        <taxon>Euteleostomi</taxon>
        <taxon>Actinopterygii</taxon>
        <taxon>Neopterygii</taxon>
        <taxon>Teleostei</taxon>
        <taxon>Neoteleostei</taxon>
        <taxon>Acanthomorphata</taxon>
        <taxon>Gobiaria</taxon>
        <taxon>Gobiiformes</taxon>
        <taxon>Gobioidei</taxon>
        <taxon>Gobiidae</taxon>
        <taxon>Benthophilinae</taxon>
        <taxon>Neogobiini</taxon>
        <taxon>Neogobius</taxon>
    </lineage>
</organism>
<dbReference type="InterPro" id="IPR036236">
    <property type="entry name" value="Znf_C2H2_sf"/>
</dbReference>
<dbReference type="GO" id="GO:0008270">
    <property type="term" value="F:zinc ion binding"/>
    <property type="evidence" value="ECO:0007669"/>
    <property type="project" value="UniProtKB-KW"/>
</dbReference>
<reference evidence="12" key="1">
    <citation type="submission" date="2025-08" db="UniProtKB">
        <authorList>
            <consortium name="Ensembl"/>
        </authorList>
    </citation>
    <scope>IDENTIFICATION</scope>
</reference>
<keyword evidence="5" id="KW-0862">Zinc</keyword>
<keyword evidence="8" id="KW-0539">Nucleus</keyword>
<evidence type="ECO:0000256" key="9">
    <source>
        <dbReference type="PROSITE-ProRule" id="PRU00042"/>
    </source>
</evidence>
<keyword evidence="7" id="KW-0804">Transcription</keyword>
<feature type="domain" description="C2H2-type" evidence="11">
    <location>
        <begin position="185"/>
        <end position="212"/>
    </location>
</feature>
<dbReference type="Gene3D" id="3.30.710.10">
    <property type="entry name" value="Potassium Channel Kv1.1, Chain A"/>
    <property type="match status" value="1"/>
</dbReference>
<dbReference type="Proteomes" id="UP000694523">
    <property type="component" value="Unplaced"/>
</dbReference>
<dbReference type="Ensembl" id="ENSNMLT00000024261.1">
    <property type="protein sequence ID" value="ENSNMLP00000021642.1"/>
    <property type="gene ID" value="ENSNMLG00000014043.1"/>
</dbReference>
<feature type="region of interest" description="Disordered" evidence="10">
    <location>
        <begin position="93"/>
        <end position="154"/>
    </location>
</feature>
<dbReference type="PROSITE" id="PS50157">
    <property type="entry name" value="ZINC_FINGER_C2H2_2"/>
    <property type="match status" value="2"/>
</dbReference>
<dbReference type="Pfam" id="PF13465">
    <property type="entry name" value="zf-H2C2_2"/>
    <property type="match status" value="1"/>
</dbReference>
<dbReference type="InterPro" id="IPR013087">
    <property type="entry name" value="Znf_C2H2_type"/>
</dbReference>
<keyword evidence="6" id="KW-0805">Transcription regulation</keyword>
<feature type="compositionally biased region" description="Polar residues" evidence="10">
    <location>
        <begin position="135"/>
        <end position="153"/>
    </location>
</feature>
<dbReference type="SMART" id="SM00355">
    <property type="entry name" value="ZnF_C2H2"/>
    <property type="match status" value="2"/>
</dbReference>
<dbReference type="GO" id="GO:0005634">
    <property type="term" value="C:nucleus"/>
    <property type="evidence" value="ECO:0007669"/>
    <property type="project" value="UniProtKB-SubCell"/>
</dbReference>
<dbReference type="FunFam" id="3.30.160.60:FF:000379">
    <property type="entry name" value="Zinc finger and BTB domain-containing protein 46"/>
    <property type="match status" value="1"/>
</dbReference>
<dbReference type="PANTHER" id="PTHR46105">
    <property type="entry name" value="AGAP004733-PA"/>
    <property type="match status" value="1"/>
</dbReference>
<keyword evidence="3" id="KW-0677">Repeat</keyword>